<feature type="binding site" evidence="6">
    <location>
        <begin position="142"/>
        <end position="144"/>
    </location>
    <ligand>
        <name>substrate</name>
    </ligand>
</feature>
<keyword evidence="5 6" id="KW-0326">Glycosidase</keyword>
<dbReference type="HAMAP" id="MF_01876">
    <property type="entry name" value="PsiMP_glycosidase"/>
    <property type="match status" value="1"/>
</dbReference>
<comment type="similarity">
    <text evidence="6">Belongs to the pseudouridine-5'-phosphate glycosidase family.</text>
</comment>
<evidence type="ECO:0000256" key="1">
    <source>
        <dbReference type="ARBA" id="ARBA00022723"/>
    </source>
</evidence>
<comment type="function">
    <text evidence="6">Catalyzes the reversible cleavage of pseudouridine 5'-phosphate (PsiMP) to ribose 5-phosphate and uracil. Functions biologically in the cleavage direction, as part of a pseudouridine degradation pathway.</text>
</comment>
<dbReference type="Gene3D" id="3.40.1790.10">
    <property type="entry name" value="Indigoidine synthase domain"/>
    <property type="match status" value="1"/>
</dbReference>
<dbReference type="InterPro" id="IPR022830">
    <property type="entry name" value="Indigdn_synthA-like"/>
</dbReference>
<evidence type="ECO:0000256" key="5">
    <source>
        <dbReference type="ARBA" id="ARBA00023295"/>
    </source>
</evidence>
<evidence type="ECO:0000256" key="3">
    <source>
        <dbReference type="ARBA" id="ARBA00023211"/>
    </source>
</evidence>
<comment type="catalytic activity">
    <reaction evidence="6">
        <text>D-ribose 5-phosphate + uracil = psi-UMP + H2O</text>
        <dbReference type="Rhea" id="RHEA:18337"/>
        <dbReference type="ChEBI" id="CHEBI:15377"/>
        <dbReference type="ChEBI" id="CHEBI:17568"/>
        <dbReference type="ChEBI" id="CHEBI:58380"/>
        <dbReference type="ChEBI" id="CHEBI:78346"/>
        <dbReference type="EC" id="4.2.1.70"/>
    </reaction>
</comment>
<dbReference type="GO" id="GO:0004730">
    <property type="term" value="F:pseudouridylate synthase activity"/>
    <property type="evidence" value="ECO:0007669"/>
    <property type="project" value="UniProtKB-UniRule"/>
</dbReference>
<accession>A0A1C6II49</accession>
<dbReference type="Pfam" id="PF04227">
    <property type="entry name" value="Indigoidine_A"/>
    <property type="match status" value="1"/>
</dbReference>
<gene>
    <name evidence="6 7" type="primary">psuG</name>
    <name evidence="7" type="ORF">SAMEA3545359_01466</name>
</gene>
<evidence type="ECO:0000313" key="7">
    <source>
        <dbReference type="EMBL" id="SCJ69521.1"/>
    </source>
</evidence>
<name>A0A1C6II49_9FIRM</name>
<sequence length="305" mass="32389">MNRYLQMSTEVQSALKNGEPVVALESTILSHGMPSPENAAFALEIEQIVRGAGAVPATTAVIDGQLRAGLTRDELLYMCQTKENQIGKVSRRDLPTYAAIGRAGATTVSATMVIAKMAGIRFFVTGGIGGVHRGASQSFDISADLQELAHTDVAVVSSGAKSILDLKLTLEYLETFGVPVIGYGTSEFPAFFSRTSHLPLDYAVASAEEAARIAKTKWSMGLSGGLLIANPIPAPYAVDYNEMEVVITRAVEQCRQQGVSGKESTPFILRAIKQMTGGRSFVQLSEMVKANAVVGAQVARAYAAL</sequence>
<dbReference type="GO" id="GO:0005737">
    <property type="term" value="C:cytoplasm"/>
    <property type="evidence" value="ECO:0007669"/>
    <property type="project" value="TreeGrafter"/>
</dbReference>
<dbReference type="PANTHER" id="PTHR42909:SF1">
    <property type="entry name" value="CARBOHYDRATE KINASE PFKB DOMAIN-CONTAINING PROTEIN"/>
    <property type="match status" value="1"/>
</dbReference>
<comment type="cofactor">
    <cofactor evidence="6">
        <name>Mn(2+)</name>
        <dbReference type="ChEBI" id="CHEBI:29035"/>
    </cofactor>
    <text evidence="6">Binds 1 Mn(2+) ion per subunit.</text>
</comment>
<proteinExistence type="inferred from homology"/>
<evidence type="ECO:0000256" key="4">
    <source>
        <dbReference type="ARBA" id="ARBA00023239"/>
    </source>
</evidence>
<dbReference type="InterPro" id="IPR007342">
    <property type="entry name" value="PsuG"/>
</dbReference>
<evidence type="ECO:0000256" key="6">
    <source>
        <dbReference type="HAMAP-Rule" id="MF_01876"/>
    </source>
</evidence>
<dbReference type="EMBL" id="FMHG01000001">
    <property type="protein sequence ID" value="SCJ69521.1"/>
    <property type="molecule type" value="Genomic_DNA"/>
</dbReference>
<dbReference type="GO" id="GO:0046872">
    <property type="term" value="F:metal ion binding"/>
    <property type="evidence" value="ECO:0007669"/>
    <property type="project" value="UniProtKB-KW"/>
</dbReference>
<keyword evidence="1 6" id="KW-0479">Metal-binding</keyword>
<dbReference type="GO" id="GO:0046113">
    <property type="term" value="P:nucleobase catabolic process"/>
    <property type="evidence" value="ECO:0007669"/>
    <property type="project" value="UniProtKB-UniRule"/>
</dbReference>
<dbReference type="PANTHER" id="PTHR42909">
    <property type="entry name" value="ZGC:136858"/>
    <property type="match status" value="1"/>
</dbReference>
<dbReference type="EC" id="4.2.1.70" evidence="6"/>
<keyword evidence="2 6" id="KW-0378">Hydrolase</keyword>
<feature type="binding site" evidence="6">
    <location>
        <position position="140"/>
    </location>
    <ligand>
        <name>Mn(2+)</name>
        <dbReference type="ChEBI" id="CHEBI:29035"/>
    </ligand>
</feature>
<dbReference type="AlphaFoldDB" id="A0A1C6II49"/>
<feature type="active site" description="Proton donor" evidence="6">
    <location>
        <position position="25"/>
    </location>
</feature>
<organism evidence="7">
    <name type="scientific">uncultured Anaerotruncus sp</name>
    <dbReference type="NCBI Taxonomy" id="905011"/>
    <lineage>
        <taxon>Bacteria</taxon>
        <taxon>Bacillati</taxon>
        <taxon>Bacillota</taxon>
        <taxon>Clostridia</taxon>
        <taxon>Eubacteriales</taxon>
        <taxon>Oscillospiraceae</taxon>
        <taxon>Anaerotruncus</taxon>
        <taxon>environmental samples</taxon>
    </lineage>
</organism>
<feature type="binding site" evidence="6">
    <location>
        <position position="88"/>
    </location>
    <ligand>
        <name>substrate</name>
    </ligand>
</feature>
<dbReference type="GO" id="GO:0016798">
    <property type="term" value="F:hydrolase activity, acting on glycosyl bonds"/>
    <property type="evidence" value="ECO:0007669"/>
    <property type="project" value="UniProtKB-KW"/>
</dbReference>
<feature type="active site" description="Nucleophile" evidence="6">
    <location>
        <position position="161"/>
    </location>
</feature>
<evidence type="ECO:0000256" key="2">
    <source>
        <dbReference type="ARBA" id="ARBA00022801"/>
    </source>
</evidence>
<comment type="subunit">
    <text evidence="6">Homotrimer.</text>
</comment>
<reference evidence="7" key="1">
    <citation type="submission" date="2015-09" db="EMBL/GenBank/DDBJ databases">
        <authorList>
            <consortium name="Pathogen Informatics"/>
        </authorList>
    </citation>
    <scope>NUCLEOTIDE SEQUENCE</scope>
    <source>
        <strain evidence="7">2789STDY5834896</strain>
    </source>
</reference>
<keyword evidence="4 6" id="KW-0456">Lyase</keyword>
<feature type="binding site" evidence="6">
    <location>
        <position position="108"/>
    </location>
    <ligand>
        <name>substrate</name>
    </ligand>
</feature>
<dbReference type="SUPFAM" id="SSF110581">
    <property type="entry name" value="Indigoidine synthase A-like"/>
    <property type="match status" value="1"/>
</dbReference>
<keyword evidence="3 6" id="KW-0464">Manganese</keyword>
<protein>
    <recommendedName>
        <fullName evidence="6">Pseudouridine-5'-phosphate glycosidase</fullName>
        <shortName evidence="6">PsiMP glycosidase</shortName>
        <ecNumber evidence="6">4.2.1.70</ecNumber>
    </recommendedName>
</protein>